<evidence type="ECO:0000313" key="3">
    <source>
        <dbReference type="Proteomes" id="UP000569951"/>
    </source>
</evidence>
<accession>A0A841I613</accession>
<comment type="caution">
    <text evidence="2">The sequence shown here is derived from an EMBL/GenBank/DDBJ whole genome shotgun (WGS) entry which is preliminary data.</text>
</comment>
<dbReference type="PANTHER" id="PTHR10788">
    <property type="entry name" value="TREHALOSE-6-PHOSPHATE SYNTHASE"/>
    <property type="match status" value="1"/>
</dbReference>
<evidence type="ECO:0000313" key="2">
    <source>
        <dbReference type="EMBL" id="MBB6099870.1"/>
    </source>
</evidence>
<protein>
    <submittedName>
        <fullName evidence="2">Trehalose 6-phosphate synthase</fullName>
        <ecNumber evidence="2">2.4.1.15</ecNumber>
    </submittedName>
</protein>
<name>A0A841I613_9DEIO</name>
<dbReference type="AlphaFoldDB" id="A0A841I613"/>
<reference evidence="2 3" key="1">
    <citation type="submission" date="2020-08" db="EMBL/GenBank/DDBJ databases">
        <title>Genomic Encyclopedia of Type Strains, Phase IV (KMG-IV): sequencing the most valuable type-strain genomes for metagenomic binning, comparative biology and taxonomic classification.</title>
        <authorList>
            <person name="Goeker M."/>
        </authorList>
    </citation>
    <scope>NUCLEOTIDE SEQUENCE [LARGE SCALE GENOMIC DNA]</scope>
    <source>
        <strain evidence="2 3">DSM 21458</strain>
    </source>
</reference>
<dbReference type="CDD" id="cd03788">
    <property type="entry name" value="GT20_TPS"/>
    <property type="match status" value="1"/>
</dbReference>
<dbReference type="Gene3D" id="3.40.50.2000">
    <property type="entry name" value="Glycogen Phosphorylase B"/>
    <property type="match status" value="2"/>
</dbReference>
<evidence type="ECO:0000256" key="1">
    <source>
        <dbReference type="ARBA" id="ARBA00008799"/>
    </source>
</evidence>
<keyword evidence="2" id="KW-0328">Glycosyltransferase</keyword>
<dbReference type="EC" id="2.4.1.15" evidence="2"/>
<dbReference type="InterPro" id="IPR001830">
    <property type="entry name" value="Glyco_trans_20"/>
</dbReference>
<dbReference type="GO" id="GO:0005992">
    <property type="term" value="P:trehalose biosynthetic process"/>
    <property type="evidence" value="ECO:0007669"/>
    <property type="project" value="InterPro"/>
</dbReference>
<dbReference type="EMBL" id="JACHHG010000016">
    <property type="protein sequence ID" value="MBB6099870.1"/>
    <property type="molecule type" value="Genomic_DNA"/>
</dbReference>
<dbReference type="Proteomes" id="UP000569951">
    <property type="component" value="Unassembled WGS sequence"/>
</dbReference>
<comment type="similarity">
    <text evidence="1">Belongs to the glycosyltransferase 20 family.</text>
</comment>
<dbReference type="PANTHER" id="PTHR10788:SF106">
    <property type="entry name" value="BCDNA.GH08860"/>
    <property type="match status" value="1"/>
</dbReference>
<dbReference type="SUPFAM" id="SSF53756">
    <property type="entry name" value="UDP-Glycosyltransferase/glycogen phosphorylase"/>
    <property type="match status" value="1"/>
</dbReference>
<keyword evidence="3" id="KW-1185">Reference proteome</keyword>
<dbReference type="RefSeq" id="WP_246351669.1">
    <property type="nucleotide sequence ID" value="NZ_JACHHG010000016.1"/>
</dbReference>
<keyword evidence="2" id="KW-0808">Transferase</keyword>
<proteinExistence type="inferred from homology"/>
<organism evidence="2 3">
    <name type="scientific">Deinobacterium chartae</name>
    <dbReference type="NCBI Taxonomy" id="521158"/>
    <lineage>
        <taxon>Bacteria</taxon>
        <taxon>Thermotogati</taxon>
        <taxon>Deinococcota</taxon>
        <taxon>Deinococci</taxon>
        <taxon>Deinococcales</taxon>
        <taxon>Deinococcaceae</taxon>
        <taxon>Deinobacterium</taxon>
    </lineage>
</organism>
<dbReference type="Pfam" id="PF00982">
    <property type="entry name" value="Glyco_transf_20"/>
    <property type="match status" value="1"/>
</dbReference>
<dbReference type="GO" id="GO:0004805">
    <property type="term" value="F:trehalose-phosphatase activity"/>
    <property type="evidence" value="ECO:0007669"/>
    <property type="project" value="TreeGrafter"/>
</dbReference>
<sequence>MTLGLIVVSNREPYRPQPNEDGSLGWQASIGGLTAALDPLLARVGGTWIAWGEEYPEVRTVQLPPQHPGYRLLRLTLDPDDVDAFYYGFSNDALWPMTHYFVDRARYRRRDWAAYERVNRQFADAVVATYQPGDIIWVQDYQLALVPRMVREALPDALIGFFWHIPWPSSEVFRTLPWDREILEGILGANLIGMHTREYARHFLSACRIVLGLEAQGSELQLPGHRVRVEAHPIGIETADFEEIAARPEVRERAERIRSELRGPLLLGVDRLDYTKGIPDRLEAFDTFLEAHPEQRGEVTLIQIAVPSREAVESYRRLREEVEGLVGRINGAHGREAWTPIHYQYRGLPREELIAHYLAADVMLVTPLRDGLNLVAKEFAAVSQRGVLILSEFAGAAAEMPEAIITNPFDHDGLAADIERALRMPEQERLRRLEALKRGLREHDLAGWARGFLRQLAPHAELA</sequence>
<gene>
    <name evidence="2" type="ORF">HNR42_003330</name>
</gene>
<dbReference type="GO" id="GO:0005829">
    <property type="term" value="C:cytosol"/>
    <property type="evidence" value="ECO:0007669"/>
    <property type="project" value="TreeGrafter"/>
</dbReference>
<dbReference type="GO" id="GO:0003825">
    <property type="term" value="F:alpha,alpha-trehalose-phosphate synthase (UDP-forming) activity"/>
    <property type="evidence" value="ECO:0007669"/>
    <property type="project" value="UniProtKB-EC"/>
</dbReference>